<dbReference type="GO" id="GO:0004499">
    <property type="term" value="F:N,N-dimethylaniline monooxygenase activity"/>
    <property type="evidence" value="ECO:0007669"/>
    <property type="project" value="InterPro"/>
</dbReference>
<dbReference type="GO" id="GO:0050661">
    <property type="term" value="F:NADP binding"/>
    <property type="evidence" value="ECO:0007669"/>
    <property type="project" value="InterPro"/>
</dbReference>
<dbReference type="InterPro" id="IPR020946">
    <property type="entry name" value="Flavin_mOase-like"/>
</dbReference>
<dbReference type="PRINTS" id="PR00370">
    <property type="entry name" value="FMOXYGENASE"/>
</dbReference>
<feature type="compositionally biased region" description="Basic and acidic residues" evidence="6">
    <location>
        <begin position="592"/>
        <end position="602"/>
    </location>
</feature>
<feature type="domain" description="DUF6314" evidence="7">
    <location>
        <begin position="559"/>
        <end position="761"/>
    </location>
</feature>
<protein>
    <recommendedName>
        <fullName evidence="7">DUF6314 domain-containing protein</fullName>
    </recommendedName>
</protein>
<organism evidence="8 9">
    <name type="scientific">Zalerion maritima</name>
    <dbReference type="NCBI Taxonomy" id="339359"/>
    <lineage>
        <taxon>Eukaryota</taxon>
        <taxon>Fungi</taxon>
        <taxon>Dikarya</taxon>
        <taxon>Ascomycota</taxon>
        <taxon>Pezizomycotina</taxon>
        <taxon>Sordariomycetes</taxon>
        <taxon>Lulworthiomycetidae</taxon>
        <taxon>Lulworthiales</taxon>
        <taxon>Lulworthiaceae</taxon>
        <taxon>Zalerion</taxon>
    </lineage>
</organism>
<dbReference type="InterPro" id="IPR000960">
    <property type="entry name" value="Flavin_mOase"/>
</dbReference>
<proteinExistence type="inferred from homology"/>
<dbReference type="InterPro" id="IPR050346">
    <property type="entry name" value="FMO-like"/>
</dbReference>
<evidence type="ECO:0000256" key="1">
    <source>
        <dbReference type="ARBA" id="ARBA00009183"/>
    </source>
</evidence>
<dbReference type="GO" id="GO:0050660">
    <property type="term" value="F:flavin adenine dinucleotide binding"/>
    <property type="evidence" value="ECO:0007669"/>
    <property type="project" value="InterPro"/>
</dbReference>
<dbReference type="AlphaFoldDB" id="A0AAD5WSN2"/>
<evidence type="ECO:0000313" key="9">
    <source>
        <dbReference type="Proteomes" id="UP001201980"/>
    </source>
</evidence>
<keyword evidence="9" id="KW-1185">Reference proteome</keyword>
<dbReference type="SUPFAM" id="SSF51905">
    <property type="entry name" value="FAD/NAD(P)-binding domain"/>
    <property type="match status" value="1"/>
</dbReference>
<dbReference type="Pfam" id="PF19834">
    <property type="entry name" value="DUF6314"/>
    <property type="match status" value="1"/>
</dbReference>
<evidence type="ECO:0000256" key="5">
    <source>
        <dbReference type="ARBA" id="ARBA00023002"/>
    </source>
</evidence>
<evidence type="ECO:0000256" key="6">
    <source>
        <dbReference type="SAM" id="MobiDB-lite"/>
    </source>
</evidence>
<keyword evidence="5" id="KW-0560">Oxidoreductase</keyword>
<dbReference type="Proteomes" id="UP001201980">
    <property type="component" value="Unassembled WGS sequence"/>
</dbReference>
<dbReference type="PANTHER" id="PTHR23023">
    <property type="entry name" value="DIMETHYLANILINE MONOOXYGENASE"/>
    <property type="match status" value="1"/>
</dbReference>
<comment type="similarity">
    <text evidence="1">Belongs to the FMO family.</text>
</comment>
<keyword evidence="3" id="KW-0274">FAD</keyword>
<evidence type="ECO:0000259" key="7">
    <source>
        <dbReference type="Pfam" id="PF19834"/>
    </source>
</evidence>
<evidence type="ECO:0000256" key="4">
    <source>
        <dbReference type="ARBA" id="ARBA00022857"/>
    </source>
</evidence>
<sequence length="761" mass="84058">MTKTVCIVGAGPSGLVAAKTLLHDTPKDSFKVTIFEEQSRIGGLWPKDPGDGDGLVHPEMVANQSRHTMQYSDMPWHEDTPQFPLAWMVGQYLEGYAEKYPGFDLLLGTKIVEADMTPESTWTIQTVCDGQKEETTWSFDYLLVASGFFGDPKMPSFIPKAPSIPIIHSSRYRSLENLLGSGAGRKGKILIVGGQMSGVEIAATIASHHSSALHSPTSPGVDNASELSVHHVVQRPIWIFPLFTTPEPKSSRPRFLPVDLNSYDLSKRPKPLTDTQGHITKEAAKFANSLFQGALGTDQSEFSSLLRVAPEYSEEQPWLAMSDSYLGFVRAGNITVSHGKLEAVEGSIVTLSNDEKLDDIAAIVLATGFEATNSINFLPANVLEGLSFASDHPEHPVALAFHNTHHPNFPTLGFVGFYRSPYWGVMEMQARFVAKLWSDTIGSPSMASALEADKGLERTLALRDDPRCSQFPHGDYAFIMNQIASALDMQISPLPSGLVVPEAEKGTPMDILTPSRYIPSSLPPNRKAANLKNITKTNETALSALNSNRFLAQAVFRSLLGTWTLDRTLKSKLPSHPSGRFVGTAKFQPRKGTRDGREDDQHVSGPGALGDEYLYVEEGEFRADNGLVFRATRKYVWRYVEKRDELSVWFTREGKTGNEGKRADYLFHIVEFEGIEPSAPTSCPWTGPRSEGQHQVAPSTKRSKPTTTKGWAAKAGHLCIDDFYDVKYEFRFAGVNIKDWTMEYDVKGPKKNYTIAGVYSR</sequence>
<evidence type="ECO:0000256" key="3">
    <source>
        <dbReference type="ARBA" id="ARBA00022827"/>
    </source>
</evidence>
<reference evidence="8" key="1">
    <citation type="submission" date="2022-07" db="EMBL/GenBank/DDBJ databases">
        <title>Draft genome sequence of Zalerion maritima ATCC 34329, a (micro)plastics degrading marine fungus.</title>
        <authorList>
            <person name="Paco A."/>
            <person name="Goncalves M.F.M."/>
            <person name="Rocha-Santos T.A.P."/>
            <person name="Alves A."/>
        </authorList>
    </citation>
    <scope>NUCLEOTIDE SEQUENCE</scope>
    <source>
        <strain evidence="8">ATCC 34329</strain>
    </source>
</reference>
<keyword evidence="4" id="KW-0521">NADP</keyword>
<dbReference type="EMBL" id="JAKWBI020000194">
    <property type="protein sequence ID" value="KAJ2899553.1"/>
    <property type="molecule type" value="Genomic_DNA"/>
</dbReference>
<dbReference type="InterPro" id="IPR036188">
    <property type="entry name" value="FAD/NAD-bd_sf"/>
</dbReference>
<keyword evidence="2" id="KW-0285">Flavoprotein</keyword>
<feature type="region of interest" description="Disordered" evidence="6">
    <location>
        <begin position="580"/>
        <end position="607"/>
    </location>
</feature>
<dbReference type="Gene3D" id="3.50.50.60">
    <property type="entry name" value="FAD/NAD(P)-binding domain"/>
    <property type="match status" value="1"/>
</dbReference>
<name>A0AAD5WSN2_9PEZI</name>
<comment type="caution">
    <text evidence="8">The sequence shown here is derived from an EMBL/GenBank/DDBJ whole genome shotgun (WGS) entry which is preliminary data.</text>
</comment>
<dbReference type="Pfam" id="PF00743">
    <property type="entry name" value="FMO-like"/>
    <property type="match status" value="1"/>
</dbReference>
<feature type="region of interest" description="Disordered" evidence="6">
    <location>
        <begin position="680"/>
        <end position="708"/>
    </location>
</feature>
<dbReference type="InterPro" id="IPR045632">
    <property type="entry name" value="DUF6314"/>
</dbReference>
<accession>A0AAD5WSN2</accession>
<gene>
    <name evidence="8" type="ORF">MKZ38_002986</name>
</gene>
<evidence type="ECO:0000256" key="2">
    <source>
        <dbReference type="ARBA" id="ARBA00022630"/>
    </source>
</evidence>
<evidence type="ECO:0000313" key="8">
    <source>
        <dbReference type="EMBL" id="KAJ2899553.1"/>
    </source>
</evidence>